<organism evidence="2 3">
    <name type="scientific">Arthrobacter wenxiniae</name>
    <dbReference type="NCBI Taxonomy" id="2713570"/>
    <lineage>
        <taxon>Bacteria</taxon>
        <taxon>Bacillati</taxon>
        <taxon>Actinomycetota</taxon>
        <taxon>Actinomycetes</taxon>
        <taxon>Micrococcales</taxon>
        <taxon>Micrococcaceae</taxon>
        <taxon>Arthrobacter</taxon>
    </lineage>
</organism>
<dbReference type="PANTHER" id="PTHR48100:SF58">
    <property type="entry name" value="PE-PGRS FAMILY PROTEIN PE_PGRS11"/>
    <property type="match status" value="1"/>
</dbReference>
<feature type="region of interest" description="Disordered" evidence="1">
    <location>
        <begin position="200"/>
        <end position="233"/>
    </location>
</feature>
<evidence type="ECO:0000313" key="2">
    <source>
        <dbReference type="EMBL" id="NVM93379.1"/>
    </source>
</evidence>
<dbReference type="SMART" id="SM00855">
    <property type="entry name" value="PGAM"/>
    <property type="match status" value="1"/>
</dbReference>
<dbReference type="AlphaFoldDB" id="A0A7Y7ID99"/>
<gene>
    <name evidence="2" type="ORF">G6034_00385</name>
</gene>
<dbReference type="InterPro" id="IPR029033">
    <property type="entry name" value="His_PPase_superfam"/>
</dbReference>
<dbReference type="EMBL" id="JAAMFM010000001">
    <property type="protein sequence ID" value="NVM93379.1"/>
    <property type="molecule type" value="Genomic_DNA"/>
</dbReference>
<dbReference type="PANTHER" id="PTHR48100">
    <property type="entry name" value="BROAD-SPECIFICITY PHOSPHATASE YOR283W-RELATED"/>
    <property type="match status" value="1"/>
</dbReference>
<evidence type="ECO:0000313" key="3">
    <source>
        <dbReference type="Proteomes" id="UP000543556"/>
    </source>
</evidence>
<dbReference type="CDD" id="cd07067">
    <property type="entry name" value="HP_PGM_like"/>
    <property type="match status" value="1"/>
</dbReference>
<dbReference type="RefSeq" id="WP_176633119.1">
    <property type="nucleotide sequence ID" value="NZ_JAAMFM010000001.1"/>
</dbReference>
<name>A0A7Y7ID99_9MICC</name>
<proteinExistence type="predicted"/>
<comment type="caution">
    <text evidence="2">The sequence shown here is derived from an EMBL/GenBank/DDBJ whole genome shotgun (WGS) entry which is preliminary data.</text>
</comment>
<dbReference type="InterPro" id="IPR001345">
    <property type="entry name" value="PG/BPGM_mutase_AS"/>
</dbReference>
<dbReference type="Gene3D" id="3.40.50.1240">
    <property type="entry name" value="Phosphoglycerate mutase-like"/>
    <property type="match status" value="1"/>
</dbReference>
<dbReference type="InterPro" id="IPR013078">
    <property type="entry name" value="His_Pase_superF_clade-1"/>
</dbReference>
<dbReference type="Proteomes" id="UP000543556">
    <property type="component" value="Unassembled WGS sequence"/>
</dbReference>
<dbReference type="PROSITE" id="PS00175">
    <property type="entry name" value="PG_MUTASE"/>
    <property type="match status" value="1"/>
</dbReference>
<dbReference type="InterPro" id="IPR050275">
    <property type="entry name" value="PGM_Phosphatase"/>
</dbReference>
<accession>A0A7Y7ID99</accession>
<dbReference type="GO" id="GO:0005737">
    <property type="term" value="C:cytoplasm"/>
    <property type="evidence" value="ECO:0007669"/>
    <property type="project" value="TreeGrafter"/>
</dbReference>
<dbReference type="SUPFAM" id="SSF53254">
    <property type="entry name" value="Phosphoglycerate mutase-like"/>
    <property type="match status" value="1"/>
</dbReference>
<protein>
    <submittedName>
        <fullName evidence="2">Histidine phosphatase family protein</fullName>
    </submittedName>
</protein>
<dbReference type="GO" id="GO:0016791">
    <property type="term" value="F:phosphatase activity"/>
    <property type="evidence" value="ECO:0007669"/>
    <property type="project" value="TreeGrafter"/>
</dbReference>
<keyword evidence="3" id="KW-1185">Reference proteome</keyword>
<dbReference type="Pfam" id="PF00300">
    <property type="entry name" value="His_Phos_1"/>
    <property type="match status" value="1"/>
</dbReference>
<evidence type="ECO:0000256" key="1">
    <source>
        <dbReference type="SAM" id="MobiDB-lite"/>
    </source>
</evidence>
<feature type="compositionally biased region" description="Basic and acidic residues" evidence="1">
    <location>
        <begin position="224"/>
        <end position="233"/>
    </location>
</feature>
<sequence length="233" mass="24013">MRLILIRHGQTPNNVRSLLDTAIPGPGLTAVGKQQAAAVPGALSGQVISRLYVSNLTRTTLTAAPLAADRALDAVVRPGIREISAGSLEMRGDPDSITAYLETVKAWLGGDLSVRMPGADTGAEVLERFDAVVAEAAAGDGRGAVAMISHGAMIRFWAGHRGTNIDWSDPKYHELSNTGIVTLDGEPGTGNAPGGWTVTDWQGAPAGGVGGTDFDGPTADLDADAPRTGHAQD</sequence>
<reference evidence="2 3" key="1">
    <citation type="submission" date="2020-02" db="EMBL/GenBank/DDBJ databases">
        <title>Genome sequence of strain AETb3-4.</title>
        <authorList>
            <person name="Gao J."/>
            <person name="Zhang X."/>
        </authorList>
    </citation>
    <scope>NUCLEOTIDE SEQUENCE [LARGE SCALE GENOMIC DNA]</scope>
    <source>
        <strain evidence="2 3">AETb3-4</strain>
    </source>
</reference>